<feature type="region of interest" description="Disordered" evidence="6">
    <location>
        <begin position="1224"/>
        <end position="1258"/>
    </location>
</feature>
<organism evidence="8 9">
    <name type="scientific">Cymbomonas tetramitiformis</name>
    <dbReference type="NCBI Taxonomy" id="36881"/>
    <lineage>
        <taxon>Eukaryota</taxon>
        <taxon>Viridiplantae</taxon>
        <taxon>Chlorophyta</taxon>
        <taxon>Pyramimonadophyceae</taxon>
        <taxon>Pyramimonadales</taxon>
        <taxon>Pyramimonadaceae</taxon>
        <taxon>Cymbomonas</taxon>
    </lineage>
</organism>
<dbReference type="Pfam" id="PF03133">
    <property type="entry name" value="TTL"/>
    <property type="match status" value="1"/>
</dbReference>
<name>A0AAE0GW63_9CHLO</name>
<protein>
    <recommendedName>
        <fullName evidence="10">Tubulin-tyrosine ligase family protein</fullName>
    </recommendedName>
</protein>
<feature type="region of interest" description="Disordered" evidence="6">
    <location>
        <begin position="591"/>
        <end position="625"/>
    </location>
</feature>
<sequence>MSSHQASTLSTLENNPLQQSLRKSSRGRQANASLSALRRHNSLPSEDALAVPSREKHVAAGSGRAAVVVARAGKDKVWDTVADFSPTDKPTSSEDGRGASSAKTRRAQSTSSIRLESDAMKPGSEERFLNRGGGWNDSVFVDVDISVNRPRREKKSSAALRKLDASPYAQMLGAYMPREKPAVASRVFSDPRVYDYWRRSKDPEHEIEPTPELDPDRPCTRERLEARAAARAASARLLEAQMHTLNDMASQRQNKEQSREDREALAAAQREKLRQRILLMCEGAREQEKVRRQLQRERQQELDDIRRKDEEERQRRLAPKVESKLKEILSKPPSTRPEVGPPLEEATPKFKYPNPSPYDPTANFDLEYSAWKARHKLPLAAKVFAISGCYEDLRKALKARGWYENKDSESVFWDLKWSLRARDIGYRRLAPHQIVNHFENVANCLTTKAGLLNSLRTQLRWFSDQDPWSMFPRCYNLNDPADFAAFVTDFRWCAAESILKRALLDGGIHPKGVNSAEAVGLALEVCQVRLRFLKYLVEEEGDGHGEGLCPELPNLSDKQWCTLLSCSCFRAGLEGIPHPVPGFQPSYLRVEAQGSSPEQADADGREPDGNSAEGMCTPGLGSEVDAVEDKDAGGELHTAADTGSVVPGEGDAAEGAGTRPAAPESEEDAEAGRLVVANLAERSSHGDEVGPATADEAPAGTEAAEMPAVDEAPGKMDVTAMSAVDEREMPASDGDMEANRASSNAEEETGAQGSEGCGSTDGADSPDDHSSEAGEGSGAEDAGKEERDRTKEAAGADAAERAEHPAGAAECPGAAEEDAAALSRAETPAPSIGYGLRSVLAYKPGSAAEQPSSGPQDGLEIEGPTGLDAAAPAARPSISDAPARLPTRVRSTFGQVATEPIEGLVPLSLSMTEEIETALTELKARSPQSASIDGAKNVWVLKPAGKSRGRGIKLYNQLDMIMHYIGEETPEDDHWIIQKYMEHPLILFGRKFDIRQWVLVTNWNPLTVWFYDECYLRFCAEDFTLTDVDNNFQHLSNNSIAKYSDKFDEEGMGEGNMWEVQQFVRYLQRNYGEAEANAIWSKVNADMRSIVKMTMECAQAEVEARRGSCELYGYDFCIDSDFKVWLIEINCSPSLEHSTPVTERLCTSMMEDFVKVMVDLPEERARHRADGDQSDCLDDFDTGGWECMYKNDVYVSKPMNILHSNLVCTGQSIAASASKKKKAKVSQDSVNPYMNTARPNIPVASKKKKKDKSTENHVVDAEEQQCPPAGSRMSVHEICDMDNPLAEHNAMECADTSDFSGKLQEQTLRKILDYTPDKFAKKKNHIPWVRLGRPEVLQSIEIDKMN</sequence>
<feature type="compositionally biased region" description="Low complexity" evidence="6">
    <location>
        <begin position="805"/>
        <end position="826"/>
    </location>
</feature>
<dbReference type="Gene3D" id="3.30.470.20">
    <property type="entry name" value="ATP-grasp fold, B domain"/>
    <property type="match status" value="1"/>
</dbReference>
<dbReference type="EMBL" id="LGRX02027214">
    <property type="protein sequence ID" value="KAK3249703.1"/>
    <property type="molecule type" value="Genomic_DNA"/>
</dbReference>
<dbReference type="GO" id="GO:0005737">
    <property type="term" value="C:cytoplasm"/>
    <property type="evidence" value="ECO:0007669"/>
    <property type="project" value="UniProtKB-SubCell"/>
</dbReference>
<comment type="subcellular location">
    <subcellularLocation>
        <location evidence="1">Cytoplasm</location>
    </subcellularLocation>
</comment>
<keyword evidence="3" id="KW-0436">Ligase</keyword>
<feature type="region of interest" description="Disordered" evidence="6">
    <location>
        <begin position="637"/>
        <end position="669"/>
    </location>
</feature>
<reference evidence="8" key="2">
    <citation type="submission" date="2023-06" db="EMBL/GenBank/DDBJ databases">
        <title>Long-read-based genome assembly of the green algal bacterivore Cymbomonas tetramitiformis.</title>
        <authorList>
            <person name="Gyaltshen Y."/>
            <person name="Rozenberg A."/>
            <person name="Paasch A."/>
            <person name="Burns J.A."/>
            <person name="Warring S."/>
            <person name="Larson R."/>
            <person name="Maurer-Alcala X."/>
            <person name="Dacks J."/>
            <person name="Kim E."/>
        </authorList>
    </citation>
    <scope>NUCLEOTIDE SEQUENCE</scope>
    <source>
        <strain evidence="8">PLY_AMNH</strain>
    </source>
</reference>
<dbReference type="GO" id="GO:0005524">
    <property type="term" value="F:ATP binding"/>
    <property type="evidence" value="ECO:0007669"/>
    <property type="project" value="UniProtKB-KW"/>
</dbReference>
<evidence type="ECO:0008006" key="10">
    <source>
        <dbReference type="Google" id="ProtNLM"/>
    </source>
</evidence>
<feature type="compositionally biased region" description="Polar residues" evidence="6">
    <location>
        <begin position="1226"/>
        <end position="1238"/>
    </location>
</feature>
<dbReference type="InterPro" id="IPR051437">
    <property type="entry name" value="TTLL_monoglycylase"/>
</dbReference>
<dbReference type="EMBL" id="LGRX02001878">
    <property type="protein sequence ID" value="KAK3285313.1"/>
    <property type="molecule type" value="Genomic_DNA"/>
</dbReference>
<reference evidence="8 9" key="1">
    <citation type="journal article" date="2015" name="Genome Biol. Evol.">
        <title>Comparative Genomics of a Bacterivorous Green Alga Reveals Evolutionary Causalities and Consequences of Phago-Mixotrophic Mode of Nutrition.</title>
        <authorList>
            <person name="Burns J.A."/>
            <person name="Paasch A."/>
            <person name="Narechania A."/>
            <person name="Kim E."/>
        </authorList>
    </citation>
    <scope>NUCLEOTIDE SEQUENCE [LARGE SCALE GENOMIC DNA]</scope>
    <source>
        <strain evidence="8">PLY_AMNH</strain>
    </source>
</reference>
<comment type="caution">
    <text evidence="8">The sequence shown here is derived from an EMBL/GenBank/DDBJ whole genome shotgun (WGS) entry which is preliminary data.</text>
</comment>
<dbReference type="PROSITE" id="PS51221">
    <property type="entry name" value="TTL"/>
    <property type="match status" value="1"/>
</dbReference>
<evidence type="ECO:0000256" key="6">
    <source>
        <dbReference type="SAM" id="MobiDB-lite"/>
    </source>
</evidence>
<feature type="compositionally biased region" description="Basic and acidic residues" evidence="6">
    <location>
        <begin position="781"/>
        <end position="804"/>
    </location>
</feature>
<evidence type="ECO:0000256" key="1">
    <source>
        <dbReference type="ARBA" id="ARBA00004496"/>
    </source>
</evidence>
<proteinExistence type="predicted"/>
<dbReference type="PANTHER" id="PTHR45870:SF2">
    <property type="entry name" value="TUBULIN MONOGLYCYLASE TTLL3"/>
    <property type="match status" value="1"/>
</dbReference>
<evidence type="ECO:0000313" key="7">
    <source>
        <dbReference type="EMBL" id="KAK3249703.1"/>
    </source>
</evidence>
<feature type="region of interest" description="Disordered" evidence="6">
    <location>
        <begin position="288"/>
        <end position="356"/>
    </location>
</feature>
<evidence type="ECO:0000256" key="2">
    <source>
        <dbReference type="ARBA" id="ARBA00022490"/>
    </source>
</evidence>
<dbReference type="Proteomes" id="UP001190700">
    <property type="component" value="Unassembled WGS sequence"/>
</dbReference>
<evidence type="ECO:0000313" key="9">
    <source>
        <dbReference type="Proteomes" id="UP001190700"/>
    </source>
</evidence>
<evidence type="ECO:0000256" key="5">
    <source>
        <dbReference type="ARBA" id="ARBA00022840"/>
    </source>
</evidence>
<feature type="compositionally biased region" description="Basic and acidic residues" evidence="6">
    <location>
        <begin position="288"/>
        <end position="329"/>
    </location>
</feature>
<gene>
    <name evidence="7" type="ORF">CYMTET_40895</name>
    <name evidence="8" type="ORF">CYMTET_7075</name>
</gene>
<feature type="region of interest" description="Disordered" evidence="6">
    <location>
        <begin position="845"/>
        <end position="882"/>
    </location>
</feature>
<feature type="compositionally biased region" description="Polar residues" evidence="6">
    <location>
        <begin position="1"/>
        <end position="34"/>
    </location>
</feature>
<evidence type="ECO:0000313" key="8">
    <source>
        <dbReference type="EMBL" id="KAK3285313.1"/>
    </source>
</evidence>
<keyword evidence="4" id="KW-0547">Nucleotide-binding</keyword>
<evidence type="ECO:0000256" key="3">
    <source>
        <dbReference type="ARBA" id="ARBA00022598"/>
    </source>
</evidence>
<feature type="region of interest" description="Disordered" evidence="6">
    <location>
        <begin position="682"/>
        <end position="830"/>
    </location>
</feature>
<evidence type="ECO:0000256" key="4">
    <source>
        <dbReference type="ARBA" id="ARBA00022741"/>
    </source>
</evidence>
<dbReference type="PANTHER" id="PTHR45870">
    <property type="entry name" value="TUBULIN MONOGLYCYLASE TTLL3"/>
    <property type="match status" value="1"/>
</dbReference>
<dbReference type="GO" id="GO:0015630">
    <property type="term" value="C:microtubule cytoskeleton"/>
    <property type="evidence" value="ECO:0007669"/>
    <property type="project" value="TreeGrafter"/>
</dbReference>
<feature type="compositionally biased region" description="Basic and acidic residues" evidence="6">
    <location>
        <begin position="115"/>
        <end position="129"/>
    </location>
</feature>
<dbReference type="SUPFAM" id="SSF56059">
    <property type="entry name" value="Glutathione synthetase ATP-binding domain-like"/>
    <property type="match status" value="1"/>
</dbReference>
<keyword evidence="9" id="KW-1185">Reference proteome</keyword>
<feature type="region of interest" description="Disordered" evidence="6">
    <location>
        <begin position="1"/>
        <end position="65"/>
    </location>
</feature>
<keyword evidence="5" id="KW-0067">ATP-binding</keyword>
<feature type="region of interest" description="Disordered" evidence="6">
    <location>
        <begin position="249"/>
        <end position="268"/>
    </location>
</feature>
<feature type="compositionally biased region" description="Basic and acidic residues" evidence="6">
    <location>
        <begin position="253"/>
        <end position="268"/>
    </location>
</feature>
<accession>A0AAE0GW63</accession>
<feature type="region of interest" description="Disordered" evidence="6">
    <location>
        <begin position="79"/>
        <end position="133"/>
    </location>
</feature>
<dbReference type="InterPro" id="IPR004344">
    <property type="entry name" value="TTL/TTLL_fam"/>
</dbReference>
<dbReference type="GO" id="GO:0070736">
    <property type="term" value="F:protein-glycine ligase activity, initiating"/>
    <property type="evidence" value="ECO:0007669"/>
    <property type="project" value="TreeGrafter"/>
</dbReference>
<keyword evidence="2" id="KW-0963">Cytoplasm</keyword>